<evidence type="ECO:0000313" key="1">
    <source>
        <dbReference type="EMBL" id="KOG56623.1"/>
    </source>
</evidence>
<keyword evidence="1" id="KW-0808">Transferase</keyword>
<name>A0ABR5ISY1_9ACTN</name>
<comment type="caution">
    <text evidence="1">The sequence shown here is derived from an EMBL/GenBank/DDBJ whole genome shotgun (WGS) entry which is preliminary data.</text>
</comment>
<keyword evidence="1" id="KW-0489">Methyltransferase</keyword>
<dbReference type="GO" id="GO:0008168">
    <property type="term" value="F:methyltransferase activity"/>
    <property type="evidence" value="ECO:0007669"/>
    <property type="project" value="UniProtKB-KW"/>
</dbReference>
<sequence>LYWAQEHGCAVTAMTVAAQHVPLVAEFAELAGVGELVTPVLADIHDLREERAYGAAVAFESSGYMDRERLFGVVAKALEPGGWFGIQEHFLCRPEWTRFIDGYYKTRLGTLAEYIAAANAAGFELEQDEDITDRAAEFWVQSMAWTTAELDMAKRSGRPSPIAVERLTESALTHGKLFRIWRDHAVETRQLLFRLQDR</sequence>
<accession>A0ABR5ISY1</accession>
<keyword evidence="2" id="KW-1185">Reference proteome</keyword>
<gene>
    <name evidence="1" type="ORF">ADK38_43240</name>
</gene>
<evidence type="ECO:0000313" key="2">
    <source>
        <dbReference type="Proteomes" id="UP000037020"/>
    </source>
</evidence>
<protein>
    <submittedName>
        <fullName evidence="1">Methyltransferase</fullName>
    </submittedName>
</protein>
<dbReference type="SUPFAM" id="SSF53335">
    <property type="entry name" value="S-adenosyl-L-methionine-dependent methyltransferases"/>
    <property type="match status" value="1"/>
</dbReference>
<dbReference type="Gene3D" id="3.40.50.150">
    <property type="entry name" value="Vaccinia Virus protein VP39"/>
    <property type="match status" value="1"/>
</dbReference>
<organism evidence="1 2">
    <name type="scientific">Streptomyces varsoviensis</name>
    <dbReference type="NCBI Taxonomy" id="67373"/>
    <lineage>
        <taxon>Bacteria</taxon>
        <taxon>Bacillati</taxon>
        <taxon>Actinomycetota</taxon>
        <taxon>Actinomycetes</taxon>
        <taxon>Kitasatosporales</taxon>
        <taxon>Streptomycetaceae</taxon>
        <taxon>Streptomyces</taxon>
    </lineage>
</organism>
<feature type="non-terminal residue" evidence="1">
    <location>
        <position position="1"/>
    </location>
</feature>
<dbReference type="Proteomes" id="UP000037020">
    <property type="component" value="Unassembled WGS sequence"/>
</dbReference>
<dbReference type="GO" id="GO:0032259">
    <property type="term" value="P:methylation"/>
    <property type="evidence" value="ECO:0007669"/>
    <property type="project" value="UniProtKB-KW"/>
</dbReference>
<proteinExistence type="predicted"/>
<dbReference type="InterPro" id="IPR029063">
    <property type="entry name" value="SAM-dependent_MTases_sf"/>
</dbReference>
<dbReference type="EMBL" id="LGUT01004222">
    <property type="protein sequence ID" value="KOG56623.1"/>
    <property type="molecule type" value="Genomic_DNA"/>
</dbReference>
<reference evidence="1 2" key="1">
    <citation type="submission" date="2015-07" db="EMBL/GenBank/DDBJ databases">
        <authorList>
            <person name="Ju K.-S."/>
            <person name="Doroghazi J.R."/>
            <person name="Metcalf W.W."/>
        </authorList>
    </citation>
    <scope>NUCLEOTIDE SEQUENCE [LARGE SCALE GENOMIC DNA]</scope>
    <source>
        <strain evidence="1 2">NRRL B-3589</strain>
    </source>
</reference>